<proteinExistence type="predicted"/>
<dbReference type="EMBL" id="PDZR01000025">
    <property type="protein sequence ID" value="PNG24731.1"/>
    <property type="molecule type" value="Genomic_DNA"/>
</dbReference>
<evidence type="ECO:0000313" key="3">
    <source>
        <dbReference type="Proteomes" id="UP000236286"/>
    </source>
</evidence>
<dbReference type="OrthoDB" id="2974133at2"/>
<accession>A0A2J7TD90</accession>
<keyword evidence="1" id="KW-0472">Membrane</keyword>
<name>A0A2J7TD90_METSI</name>
<reference evidence="2 3" key="1">
    <citation type="submission" date="2017-10" db="EMBL/GenBank/DDBJ databases">
        <title>Genome announcement of Methylocella silvestris TVC from permafrost.</title>
        <authorList>
            <person name="Wang J."/>
            <person name="Geng K."/>
            <person name="Ul-Haque F."/>
            <person name="Crombie A.T."/>
            <person name="Street L.E."/>
            <person name="Wookey P.A."/>
            <person name="Murrell J.C."/>
            <person name="Pratscher J."/>
        </authorList>
    </citation>
    <scope>NUCLEOTIDE SEQUENCE [LARGE SCALE GENOMIC DNA]</scope>
    <source>
        <strain evidence="2 3">TVC</strain>
    </source>
</reference>
<organism evidence="2 3">
    <name type="scientific">Methylocella silvestris</name>
    <dbReference type="NCBI Taxonomy" id="199596"/>
    <lineage>
        <taxon>Bacteria</taxon>
        <taxon>Pseudomonadati</taxon>
        <taxon>Pseudomonadota</taxon>
        <taxon>Alphaproteobacteria</taxon>
        <taxon>Hyphomicrobiales</taxon>
        <taxon>Beijerinckiaceae</taxon>
        <taxon>Methylocella</taxon>
    </lineage>
</organism>
<protein>
    <submittedName>
        <fullName evidence="2">Uncharacterized protein</fullName>
    </submittedName>
</protein>
<comment type="caution">
    <text evidence="2">The sequence shown here is derived from an EMBL/GenBank/DDBJ whole genome shotgun (WGS) entry which is preliminary data.</text>
</comment>
<evidence type="ECO:0000256" key="1">
    <source>
        <dbReference type="SAM" id="Phobius"/>
    </source>
</evidence>
<feature type="transmembrane region" description="Helical" evidence="1">
    <location>
        <begin position="12"/>
        <end position="40"/>
    </location>
</feature>
<gene>
    <name evidence="2" type="ORF">CR492_17170</name>
</gene>
<keyword evidence="1" id="KW-0812">Transmembrane</keyword>
<evidence type="ECO:0000313" key="2">
    <source>
        <dbReference type="EMBL" id="PNG24731.1"/>
    </source>
</evidence>
<dbReference type="RefSeq" id="WP_102844955.1">
    <property type="nucleotide sequence ID" value="NZ_PDZR01000025.1"/>
</dbReference>
<feature type="transmembrane region" description="Helical" evidence="1">
    <location>
        <begin position="128"/>
        <end position="149"/>
    </location>
</feature>
<dbReference type="AlphaFoldDB" id="A0A2J7TD90"/>
<feature type="transmembrane region" description="Helical" evidence="1">
    <location>
        <begin position="52"/>
        <end position="73"/>
    </location>
</feature>
<sequence>MLTPAWTLDWAWSLPLIALTLAIHVTAIIGLSVLLLHVRARFERRERRLRSSALLSIAMIGAAGWALALLHGFEAALWAGAYLHVGAIDTPADAMFYSVDAMTTRGASGLKLEKQWEMMGALEAANGVLLFGVSTAFLAGVLTEAWAAFREQARHSVRT</sequence>
<keyword evidence="1" id="KW-1133">Transmembrane helix</keyword>
<dbReference type="Proteomes" id="UP000236286">
    <property type="component" value="Unassembled WGS sequence"/>
</dbReference>